<evidence type="ECO:0000259" key="2">
    <source>
        <dbReference type="Pfam" id="PF02591"/>
    </source>
</evidence>
<organism evidence="4 6">
    <name type="scientific">Eiseniibacteriota bacterium</name>
    <dbReference type="NCBI Taxonomy" id="2212470"/>
    <lineage>
        <taxon>Bacteria</taxon>
        <taxon>Candidatus Eiseniibacteriota</taxon>
    </lineage>
</organism>
<dbReference type="Proteomes" id="UP000316292">
    <property type="component" value="Unassembled WGS sequence"/>
</dbReference>
<keyword evidence="1" id="KW-0175">Coiled coil</keyword>
<gene>
    <name evidence="4" type="ORF">E6K71_05870</name>
    <name evidence="5" type="ORF">E6K75_01605</name>
</gene>
<name>A0A538SCN0_UNCEI</name>
<dbReference type="Gene3D" id="1.10.287.1490">
    <property type="match status" value="1"/>
</dbReference>
<comment type="caution">
    <text evidence="4">The sequence shown here is derived from an EMBL/GenBank/DDBJ whole genome shotgun (WGS) entry which is preliminary data.</text>
</comment>
<dbReference type="Pfam" id="PF02591">
    <property type="entry name" value="Zn_ribbon_9"/>
    <property type="match status" value="1"/>
</dbReference>
<dbReference type="PANTHER" id="PTHR39082">
    <property type="entry name" value="PHOSPHOLIPASE C-BETA-2-RELATED"/>
    <property type="match status" value="1"/>
</dbReference>
<feature type="domain" description="CT398-like coiled coil hairpin" evidence="3">
    <location>
        <begin position="11"/>
        <end position="184"/>
    </location>
</feature>
<evidence type="ECO:0000313" key="6">
    <source>
        <dbReference type="Proteomes" id="UP000316292"/>
    </source>
</evidence>
<dbReference type="InterPro" id="IPR003743">
    <property type="entry name" value="Zf-RING_7"/>
</dbReference>
<evidence type="ECO:0000313" key="7">
    <source>
        <dbReference type="Proteomes" id="UP000320913"/>
    </source>
</evidence>
<protein>
    <submittedName>
        <fullName evidence="4">Uncharacterized protein</fullName>
    </submittedName>
</protein>
<evidence type="ECO:0000313" key="4">
    <source>
        <dbReference type="EMBL" id="TMQ49131.1"/>
    </source>
</evidence>
<evidence type="ECO:0000259" key="3">
    <source>
        <dbReference type="Pfam" id="PF24481"/>
    </source>
</evidence>
<evidence type="ECO:0000256" key="1">
    <source>
        <dbReference type="SAM" id="Coils"/>
    </source>
</evidence>
<dbReference type="InterPro" id="IPR052376">
    <property type="entry name" value="Oxidative_Scav/Glycosyltrans"/>
</dbReference>
<dbReference type="AlphaFoldDB" id="A0A538SCN0"/>
<dbReference type="Proteomes" id="UP000320913">
    <property type="component" value="Unassembled WGS sequence"/>
</dbReference>
<feature type="domain" description="C4-type zinc ribbon" evidence="2">
    <location>
        <begin position="198"/>
        <end position="230"/>
    </location>
</feature>
<reference evidence="6 7" key="1">
    <citation type="journal article" date="2019" name="Nat. Microbiol.">
        <title>Mediterranean grassland soil C-N compound turnover is dependent on rainfall and depth, and is mediated by genomically divergent microorganisms.</title>
        <authorList>
            <person name="Diamond S."/>
            <person name="Andeer P.F."/>
            <person name="Li Z."/>
            <person name="Crits-Christoph A."/>
            <person name="Burstein D."/>
            <person name="Anantharaman K."/>
            <person name="Lane K.R."/>
            <person name="Thomas B.C."/>
            <person name="Pan C."/>
            <person name="Northen T.R."/>
            <person name="Banfield J.F."/>
        </authorList>
    </citation>
    <scope>NUCLEOTIDE SEQUENCE [LARGE SCALE GENOMIC DNA]</scope>
    <source>
        <strain evidence="4">WS_1</strain>
        <strain evidence="5">WS_5</strain>
    </source>
</reference>
<sequence length="238" mass="27032">MLPELEALLQLQRYDLKLMEAQRKRDEIPRRREALKAALDQAKAAHERAKKDLEHVRHERRAQEKEIEVVQSEGTKLERQLLDVKTNKEYQAMLHEIAALKSKRSDRETVVLEHFEKEEAIVAQAKQAEQRIAEEERKLKAGEAELEREGAALDQAIHSIKVDRDQVRPGIPAPLLARYDRLSGTRDAVAVAEVRKGACGACFKSLTPHAAQEMRRLDAVHQCEACGRILIWTEGSAA</sequence>
<dbReference type="PANTHER" id="PTHR39082:SF1">
    <property type="entry name" value="SCAVENGER RECEPTOR CLASS A MEMBER 3"/>
    <property type="match status" value="1"/>
</dbReference>
<accession>A0A538SCN0</accession>
<feature type="coiled-coil region" evidence="1">
    <location>
        <begin position="118"/>
        <end position="152"/>
    </location>
</feature>
<dbReference type="EMBL" id="VBOR01000061">
    <property type="protein sequence ID" value="TMQ49131.1"/>
    <property type="molecule type" value="Genomic_DNA"/>
</dbReference>
<dbReference type="InterPro" id="IPR056003">
    <property type="entry name" value="CT398_CC_hairpin"/>
</dbReference>
<dbReference type="EMBL" id="VBOV01000037">
    <property type="protein sequence ID" value="TMQ61262.1"/>
    <property type="molecule type" value="Genomic_DNA"/>
</dbReference>
<feature type="coiled-coil region" evidence="1">
    <location>
        <begin position="32"/>
        <end position="80"/>
    </location>
</feature>
<dbReference type="Pfam" id="PF24481">
    <property type="entry name" value="CT398_CC"/>
    <property type="match status" value="1"/>
</dbReference>
<evidence type="ECO:0000313" key="5">
    <source>
        <dbReference type="EMBL" id="TMQ61262.1"/>
    </source>
</evidence>
<proteinExistence type="predicted"/>